<organism evidence="1 2">
    <name type="scientific">Streptomyces ochraceiscleroticus</name>
    <dbReference type="NCBI Taxonomy" id="47761"/>
    <lineage>
        <taxon>Bacteria</taxon>
        <taxon>Bacillati</taxon>
        <taxon>Actinomycetota</taxon>
        <taxon>Actinomycetes</taxon>
        <taxon>Kitasatosporales</taxon>
        <taxon>Streptomycetaceae</taxon>
        <taxon>Streptomyces</taxon>
    </lineage>
</organism>
<dbReference type="Proteomes" id="UP001596139">
    <property type="component" value="Unassembled WGS sequence"/>
</dbReference>
<accession>A0ABW1MKB4</accession>
<sequence>MRWAEVNGEAGTRWSALTARRLREAGWYPGRAIPTEGWLRAMRGRGGVEMHEAARRFLAEFGGLAIDRALVDWALGGVSFRVDPFAAEWDDKVFDVPGEGFPSYLYSIGATDEGDGLGMAPDGAVYMGKDSVRLLAGTPDEALQRLIEGAGAAGEYEFRSRWSPLTKRVLRSAGWYAERSVPVEHWEHLLRGQGDFEIHDAARDFLTEFGGLATDGWTPGPVMPQSPFRFDPSTATADREAFDRLSRKVGTSLYPIGLADSGRSYLAMAPNGAVYIGEDAVELLADSCYEAVEKLVMERPTEAPLPFLLVDGYLELPHSPGQDLSAEIGTRWSAETDRVLRLAGWHPGRSVPTVESERSLHETDEDFEIHEAARWFLTEFGGLDIHQDGPGRTMARSPFRLDPLVARWDYEIFEVLSEKAGADLYPIGGIIPGGIYLGMAPNGAVYVGLDSVELLADTADEALDKLIRGIR</sequence>
<dbReference type="Pfam" id="PF14433">
    <property type="entry name" value="SUKH-3"/>
    <property type="match status" value="3"/>
</dbReference>
<comment type="caution">
    <text evidence="1">The sequence shown here is derived from an EMBL/GenBank/DDBJ whole genome shotgun (WGS) entry which is preliminary data.</text>
</comment>
<gene>
    <name evidence="1" type="ORF">ACFP4F_17145</name>
</gene>
<evidence type="ECO:0000313" key="2">
    <source>
        <dbReference type="Proteomes" id="UP001596139"/>
    </source>
</evidence>
<keyword evidence="2" id="KW-1185">Reference proteome</keyword>
<evidence type="ECO:0000313" key="1">
    <source>
        <dbReference type="EMBL" id="MFC6064266.1"/>
    </source>
</evidence>
<dbReference type="EMBL" id="JBHSPX010000004">
    <property type="protein sequence ID" value="MFC6064266.1"/>
    <property type="molecule type" value="Genomic_DNA"/>
</dbReference>
<dbReference type="InterPro" id="IPR025850">
    <property type="entry name" value="SUKH-3"/>
</dbReference>
<protein>
    <submittedName>
        <fullName evidence="1">SUKH-3 domain-containing protein</fullName>
    </submittedName>
</protein>
<reference evidence="2" key="1">
    <citation type="journal article" date="2019" name="Int. J. Syst. Evol. Microbiol.">
        <title>The Global Catalogue of Microorganisms (GCM) 10K type strain sequencing project: providing services to taxonomists for standard genome sequencing and annotation.</title>
        <authorList>
            <consortium name="The Broad Institute Genomics Platform"/>
            <consortium name="The Broad Institute Genome Sequencing Center for Infectious Disease"/>
            <person name="Wu L."/>
            <person name="Ma J."/>
        </authorList>
    </citation>
    <scope>NUCLEOTIDE SEQUENCE [LARGE SCALE GENOMIC DNA]</scope>
    <source>
        <strain evidence="2">CGMCC 1.15180</strain>
    </source>
</reference>
<name>A0ABW1MKB4_9ACTN</name>
<dbReference type="RefSeq" id="WP_078649080.1">
    <property type="nucleotide sequence ID" value="NZ_JBHSPX010000004.1"/>
</dbReference>
<proteinExistence type="predicted"/>